<sequence length="84" mass="8502">MSTGTDMAFDHYFRISSSPSSPPPPSHLSSIAVAELLSSIAVAQLATSTVVAQLSTSTVVAGNTLPSTSVHVCGHVSIHGSVPI</sequence>
<evidence type="ECO:0000313" key="2">
    <source>
        <dbReference type="Proteomes" id="UP000289738"/>
    </source>
</evidence>
<name>A0A445D6X8_ARAHY</name>
<evidence type="ECO:0000313" key="1">
    <source>
        <dbReference type="EMBL" id="RYR59022.1"/>
    </source>
</evidence>
<dbReference type="AlphaFoldDB" id="A0A445D6X8"/>
<protein>
    <submittedName>
        <fullName evidence="1">Uncharacterized protein</fullName>
    </submittedName>
</protein>
<proteinExistence type="predicted"/>
<reference evidence="1 2" key="1">
    <citation type="submission" date="2019-01" db="EMBL/GenBank/DDBJ databases">
        <title>Sequencing of cultivated peanut Arachis hypogaea provides insights into genome evolution and oil improvement.</title>
        <authorList>
            <person name="Chen X."/>
        </authorList>
    </citation>
    <scope>NUCLEOTIDE SEQUENCE [LARGE SCALE GENOMIC DNA]</scope>
    <source>
        <strain evidence="2">cv. Fuhuasheng</strain>
        <tissue evidence="1">Leaves</tissue>
    </source>
</reference>
<organism evidence="1 2">
    <name type="scientific">Arachis hypogaea</name>
    <name type="common">Peanut</name>
    <dbReference type="NCBI Taxonomy" id="3818"/>
    <lineage>
        <taxon>Eukaryota</taxon>
        <taxon>Viridiplantae</taxon>
        <taxon>Streptophyta</taxon>
        <taxon>Embryophyta</taxon>
        <taxon>Tracheophyta</taxon>
        <taxon>Spermatophyta</taxon>
        <taxon>Magnoliopsida</taxon>
        <taxon>eudicotyledons</taxon>
        <taxon>Gunneridae</taxon>
        <taxon>Pentapetalae</taxon>
        <taxon>rosids</taxon>
        <taxon>fabids</taxon>
        <taxon>Fabales</taxon>
        <taxon>Fabaceae</taxon>
        <taxon>Papilionoideae</taxon>
        <taxon>50 kb inversion clade</taxon>
        <taxon>dalbergioids sensu lato</taxon>
        <taxon>Dalbergieae</taxon>
        <taxon>Pterocarpus clade</taxon>
        <taxon>Arachis</taxon>
    </lineage>
</organism>
<keyword evidence="2" id="KW-1185">Reference proteome</keyword>
<gene>
    <name evidence="1" type="ORF">Ahy_A05g024873</name>
</gene>
<dbReference type="Proteomes" id="UP000289738">
    <property type="component" value="Chromosome A05"/>
</dbReference>
<comment type="caution">
    <text evidence="1">The sequence shown here is derived from an EMBL/GenBank/DDBJ whole genome shotgun (WGS) entry which is preliminary data.</text>
</comment>
<accession>A0A445D6X8</accession>
<dbReference type="EMBL" id="SDMP01000005">
    <property type="protein sequence ID" value="RYR59022.1"/>
    <property type="molecule type" value="Genomic_DNA"/>
</dbReference>